<name>A0A937AQR7_9BACT</name>
<feature type="transmembrane region" description="Helical" evidence="1">
    <location>
        <begin position="29"/>
        <end position="47"/>
    </location>
</feature>
<evidence type="ECO:0000313" key="3">
    <source>
        <dbReference type="Proteomes" id="UP000642920"/>
    </source>
</evidence>
<keyword evidence="3" id="KW-1185">Reference proteome</keyword>
<organism evidence="2 3">
    <name type="scientific">Marivirga atlantica</name>
    <dbReference type="NCBI Taxonomy" id="1548457"/>
    <lineage>
        <taxon>Bacteria</taxon>
        <taxon>Pseudomonadati</taxon>
        <taxon>Bacteroidota</taxon>
        <taxon>Cytophagia</taxon>
        <taxon>Cytophagales</taxon>
        <taxon>Marivirgaceae</taxon>
        <taxon>Marivirga</taxon>
    </lineage>
</organism>
<dbReference type="Proteomes" id="UP000642920">
    <property type="component" value="Unassembled WGS sequence"/>
</dbReference>
<proteinExistence type="predicted"/>
<protein>
    <submittedName>
        <fullName evidence="2">Uncharacterized protein</fullName>
    </submittedName>
</protein>
<dbReference type="EMBL" id="JAERQG010000006">
    <property type="protein sequence ID" value="MBL0767052.1"/>
    <property type="molecule type" value="Genomic_DNA"/>
</dbReference>
<gene>
    <name evidence="2" type="ORF">JKP34_17435</name>
</gene>
<accession>A0A937AQR7</accession>
<feature type="transmembrane region" description="Helical" evidence="1">
    <location>
        <begin position="5"/>
        <end position="23"/>
    </location>
</feature>
<dbReference type="AlphaFoldDB" id="A0A937AQR7"/>
<keyword evidence="1" id="KW-0812">Transmembrane</keyword>
<sequence>MNRIIGFIILMVGLVLIYITSITEESYGFFGGMLVGLTISYGAKVMITSSFSFKKR</sequence>
<reference evidence="2" key="1">
    <citation type="submission" date="2021-01" db="EMBL/GenBank/DDBJ databases">
        <title>Marivirga sp. nov., isolated from intertidal surface sediments.</title>
        <authorList>
            <person name="Zhang M."/>
        </authorList>
    </citation>
    <scope>NUCLEOTIDE SEQUENCE</scope>
    <source>
        <strain evidence="2">SM1354</strain>
    </source>
</reference>
<keyword evidence="1" id="KW-1133">Transmembrane helix</keyword>
<evidence type="ECO:0000256" key="1">
    <source>
        <dbReference type="SAM" id="Phobius"/>
    </source>
</evidence>
<evidence type="ECO:0000313" key="2">
    <source>
        <dbReference type="EMBL" id="MBL0767052.1"/>
    </source>
</evidence>
<comment type="caution">
    <text evidence="2">The sequence shown here is derived from an EMBL/GenBank/DDBJ whole genome shotgun (WGS) entry which is preliminary data.</text>
</comment>
<keyword evidence="1" id="KW-0472">Membrane</keyword>
<dbReference type="RefSeq" id="WP_201924334.1">
    <property type="nucleotide sequence ID" value="NZ_JAERQG010000006.1"/>
</dbReference>